<dbReference type="NCBIfam" id="TIGR02707">
    <property type="entry name" value="butyr_kinase"/>
    <property type="match status" value="1"/>
</dbReference>
<dbReference type="InterPro" id="IPR000890">
    <property type="entry name" value="Aliphatic_acid_kin_short-chain"/>
</dbReference>
<dbReference type="CDD" id="cd24011">
    <property type="entry name" value="ASKHA_NBD_BK"/>
    <property type="match status" value="1"/>
</dbReference>
<evidence type="ECO:0000256" key="7">
    <source>
        <dbReference type="ARBA" id="ARBA00022840"/>
    </source>
</evidence>
<evidence type="ECO:0000256" key="4">
    <source>
        <dbReference type="ARBA" id="ARBA00022679"/>
    </source>
</evidence>
<protein>
    <recommendedName>
        <fullName evidence="9">Probable butyrate kinase</fullName>
        <shortName evidence="9">BK</shortName>
        <ecNumber evidence="9">2.7.2.7</ecNumber>
    </recommendedName>
    <alternativeName>
        <fullName evidence="9">Branched-chain carboxylic acid kinase</fullName>
    </alternativeName>
</protein>
<dbReference type="InterPro" id="IPR043129">
    <property type="entry name" value="ATPase_NBD"/>
</dbReference>
<organism evidence="11 12">
    <name type="scientific">Gracilibacillus marinus</name>
    <dbReference type="NCBI Taxonomy" id="630535"/>
    <lineage>
        <taxon>Bacteria</taxon>
        <taxon>Bacillati</taxon>
        <taxon>Bacillota</taxon>
        <taxon>Bacilli</taxon>
        <taxon>Bacillales</taxon>
        <taxon>Bacillaceae</taxon>
        <taxon>Gracilibacillus</taxon>
    </lineage>
</organism>
<dbReference type="PANTHER" id="PTHR21060:SF3">
    <property type="entry name" value="BUTYRATE KINASE 2-RELATED"/>
    <property type="match status" value="1"/>
</dbReference>
<evidence type="ECO:0000256" key="1">
    <source>
        <dbReference type="ARBA" id="ARBA00004496"/>
    </source>
</evidence>
<evidence type="ECO:0000256" key="2">
    <source>
        <dbReference type="ARBA" id="ARBA00008748"/>
    </source>
</evidence>
<evidence type="ECO:0000256" key="10">
    <source>
        <dbReference type="RuleBase" id="RU003835"/>
    </source>
</evidence>
<comment type="caution">
    <text evidence="11">The sequence shown here is derived from an EMBL/GenBank/DDBJ whole genome shotgun (WGS) entry which is preliminary data.</text>
</comment>
<dbReference type="Proteomes" id="UP001595880">
    <property type="component" value="Unassembled WGS sequence"/>
</dbReference>
<keyword evidence="12" id="KW-1185">Reference proteome</keyword>
<dbReference type="NCBIfam" id="NF002834">
    <property type="entry name" value="PRK03011.1-5"/>
    <property type="match status" value="1"/>
</dbReference>
<evidence type="ECO:0000256" key="9">
    <source>
        <dbReference type="HAMAP-Rule" id="MF_00542"/>
    </source>
</evidence>
<dbReference type="Gene3D" id="3.30.420.40">
    <property type="match status" value="2"/>
</dbReference>
<keyword evidence="4 9" id="KW-0808">Transferase</keyword>
<dbReference type="InterPro" id="IPR023865">
    <property type="entry name" value="Aliphatic_acid_kinase_CS"/>
</dbReference>
<comment type="similarity">
    <text evidence="2 9 10">Belongs to the acetokinase family.</text>
</comment>
<dbReference type="PIRSF" id="PIRSF036458">
    <property type="entry name" value="Butyrate_kin"/>
    <property type="match status" value="1"/>
</dbReference>
<keyword evidence="6 9" id="KW-0418">Kinase</keyword>
<reference evidence="12" key="1">
    <citation type="journal article" date="2019" name="Int. J. Syst. Evol. Microbiol.">
        <title>The Global Catalogue of Microorganisms (GCM) 10K type strain sequencing project: providing services to taxonomists for standard genome sequencing and annotation.</title>
        <authorList>
            <consortium name="The Broad Institute Genomics Platform"/>
            <consortium name="The Broad Institute Genome Sequencing Center for Infectious Disease"/>
            <person name="Wu L."/>
            <person name="Ma J."/>
        </authorList>
    </citation>
    <scope>NUCLEOTIDE SEQUENCE [LARGE SCALE GENOMIC DNA]</scope>
    <source>
        <strain evidence="12">KACC 14058</strain>
    </source>
</reference>
<sequence>MKQYRILVINPLVHSTKIALFEDERNIFEHDVPLTFNEMKVSIYEQVQSRLQSIIQVTTELGINLSIIDAICGRGGLLRPIPGGTFAINEEMIRDLYRGVNGVHVSNLGAIIAKEMADLLKIPSYIVDPVVVDEMEPISKYTGIPEMKRKSIFHALNQKNVALEYAKEKNKNYDNVNLIIAHIGTGITVGAHSKGKVIDVNNGFDGEGAFSFERAGTLPNLSLVHLCFTSGLTEEEIKKKITYESGLKAYLNVHHIEEVMELTEKKDARTLEVLSIFAYQISKEIGMMSAVLKGDVDGILLTGQLAFNHFLVKEIIDRVSWIADIFTYPGDHVMSAMAKGTLRVLKGEETLKTYTDE</sequence>
<name>A0ABV8VZX0_9BACI</name>
<dbReference type="PROSITE" id="PS01076">
    <property type="entry name" value="ACETATE_KINASE_2"/>
    <property type="match status" value="1"/>
</dbReference>
<dbReference type="EC" id="2.7.2.7" evidence="9"/>
<evidence type="ECO:0000256" key="8">
    <source>
        <dbReference type="ARBA" id="ARBA00048596"/>
    </source>
</evidence>
<gene>
    <name evidence="9 11" type="primary">buk</name>
    <name evidence="11" type="ORF">ACFOZ1_12340</name>
</gene>
<dbReference type="PRINTS" id="PR00471">
    <property type="entry name" value="ACETATEKNASE"/>
</dbReference>
<evidence type="ECO:0000256" key="6">
    <source>
        <dbReference type="ARBA" id="ARBA00022777"/>
    </source>
</evidence>
<evidence type="ECO:0000256" key="3">
    <source>
        <dbReference type="ARBA" id="ARBA00022490"/>
    </source>
</evidence>
<evidence type="ECO:0000256" key="5">
    <source>
        <dbReference type="ARBA" id="ARBA00022741"/>
    </source>
</evidence>
<proteinExistence type="inferred from homology"/>
<dbReference type="RefSeq" id="WP_390199705.1">
    <property type="nucleotide sequence ID" value="NZ_JBHSDV010000003.1"/>
</dbReference>
<dbReference type="HAMAP" id="MF_00542">
    <property type="entry name" value="Butyrate_kinase"/>
    <property type="match status" value="1"/>
</dbReference>
<keyword evidence="7 9" id="KW-0067">ATP-binding</keyword>
<comment type="subcellular location">
    <subcellularLocation>
        <location evidence="1 9">Cytoplasm</location>
    </subcellularLocation>
</comment>
<accession>A0ABV8VZX0</accession>
<dbReference type="SUPFAM" id="SSF53067">
    <property type="entry name" value="Actin-like ATPase domain"/>
    <property type="match status" value="2"/>
</dbReference>
<dbReference type="Pfam" id="PF00871">
    <property type="entry name" value="Acetate_kinase"/>
    <property type="match status" value="1"/>
</dbReference>
<evidence type="ECO:0000313" key="11">
    <source>
        <dbReference type="EMBL" id="MFC4388585.1"/>
    </source>
</evidence>
<keyword evidence="5 9" id="KW-0547">Nucleotide-binding</keyword>
<dbReference type="GO" id="GO:0047761">
    <property type="term" value="F:butyrate kinase activity"/>
    <property type="evidence" value="ECO:0007669"/>
    <property type="project" value="UniProtKB-EC"/>
</dbReference>
<keyword evidence="3 9" id="KW-0963">Cytoplasm</keyword>
<comment type="catalytic activity">
    <reaction evidence="8 9">
        <text>butanoate + ATP = butanoyl phosphate + ADP</text>
        <dbReference type="Rhea" id="RHEA:13585"/>
        <dbReference type="ChEBI" id="CHEBI:17968"/>
        <dbReference type="ChEBI" id="CHEBI:30616"/>
        <dbReference type="ChEBI" id="CHEBI:58079"/>
        <dbReference type="ChEBI" id="CHEBI:456216"/>
        <dbReference type="EC" id="2.7.2.7"/>
    </reaction>
</comment>
<dbReference type="InterPro" id="IPR011245">
    <property type="entry name" value="Butyrate_kin"/>
</dbReference>
<dbReference type="PANTHER" id="PTHR21060">
    <property type="entry name" value="ACETATE KINASE"/>
    <property type="match status" value="1"/>
</dbReference>
<evidence type="ECO:0000313" key="12">
    <source>
        <dbReference type="Proteomes" id="UP001595880"/>
    </source>
</evidence>
<dbReference type="EMBL" id="JBHSDV010000003">
    <property type="protein sequence ID" value="MFC4388585.1"/>
    <property type="molecule type" value="Genomic_DNA"/>
</dbReference>